<sequence length="222" mass="24574">MRVVLLCSSSLFRSVTAIPARTAPLASPLGARRSALGGHSRKILRSNRAIRNDLYQWSVPGWRRTPAARWRTLPGGDRPVGRRGCNAWRGKVPIRPFAREPLASLAGDDGRCRAPPIRLVRLLSDLNSEPCNVLAKFETLTYGMRCVKRHGLFSQRSEKLTQSTKWTRWRHLRCPSSNQAVAAYILRPRLPNCGPAAPCAGAVAGHGVNECARLTRPGRTPR</sequence>
<dbReference type="EMBL" id="JAUSVK010000001">
    <property type="protein sequence ID" value="MDQ0390267.1"/>
    <property type="molecule type" value="Genomic_DNA"/>
</dbReference>
<evidence type="ECO:0008006" key="3">
    <source>
        <dbReference type="Google" id="ProtNLM"/>
    </source>
</evidence>
<dbReference type="Proteomes" id="UP001237448">
    <property type="component" value="Unassembled WGS sequence"/>
</dbReference>
<evidence type="ECO:0000313" key="1">
    <source>
        <dbReference type="EMBL" id="MDQ0390267.1"/>
    </source>
</evidence>
<organism evidence="1 2">
    <name type="scientific">Labrys monachus</name>
    <dbReference type="NCBI Taxonomy" id="217067"/>
    <lineage>
        <taxon>Bacteria</taxon>
        <taxon>Pseudomonadati</taxon>
        <taxon>Pseudomonadota</taxon>
        <taxon>Alphaproteobacteria</taxon>
        <taxon>Hyphomicrobiales</taxon>
        <taxon>Xanthobacteraceae</taxon>
        <taxon>Labrys</taxon>
    </lineage>
</organism>
<comment type="caution">
    <text evidence="1">The sequence shown here is derived from an EMBL/GenBank/DDBJ whole genome shotgun (WGS) entry which is preliminary data.</text>
</comment>
<evidence type="ECO:0000313" key="2">
    <source>
        <dbReference type="Proteomes" id="UP001237448"/>
    </source>
</evidence>
<keyword evidence="2" id="KW-1185">Reference proteome</keyword>
<protein>
    <recommendedName>
        <fullName evidence="3">Secreted protein</fullName>
    </recommendedName>
</protein>
<name>A0ABU0F6M2_9HYPH</name>
<proteinExistence type="predicted"/>
<gene>
    <name evidence="1" type="ORF">J3R73_000059</name>
</gene>
<reference evidence="1 2" key="1">
    <citation type="submission" date="2023-07" db="EMBL/GenBank/DDBJ databases">
        <title>Genomic Encyclopedia of Type Strains, Phase IV (KMG-IV): sequencing the most valuable type-strain genomes for metagenomic binning, comparative biology and taxonomic classification.</title>
        <authorList>
            <person name="Goeker M."/>
        </authorList>
    </citation>
    <scope>NUCLEOTIDE SEQUENCE [LARGE SCALE GENOMIC DNA]</scope>
    <source>
        <strain evidence="1 2">DSM 5896</strain>
    </source>
</reference>
<accession>A0ABU0F6M2</accession>